<accession>A0A0E9XPQ5</accession>
<organism evidence="1">
    <name type="scientific">Anguilla anguilla</name>
    <name type="common">European freshwater eel</name>
    <name type="synonym">Muraena anguilla</name>
    <dbReference type="NCBI Taxonomy" id="7936"/>
    <lineage>
        <taxon>Eukaryota</taxon>
        <taxon>Metazoa</taxon>
        <taxon>Chordata</taxon>
        <taxon>Craniata</taxon>
        <taxon>Vertebrata</taxon>
        <taxon>Euteleostomi</taxon>
        <taxon>Actinopterygii</taxon>
        <taxon>Neopterygii</taxon>
        <taxon>Teleostei</taxon>
        <taxon>Anguilliformes</taxon>
        <taxon>Anguillidae</taxon>
        <taxon>Anguilla</taxon>
    </lineage>
</organism>
<protein>
    <submittedName>
        <fullName evidence="1">Uncharacterized protein</fullName>
    </submittedName>
</protein>
<evidence type="ECO:0000313" key="1">
    <source>
        <dbReference type="EMBL" id="JAI04397.1"/>
    </source>
</evidence>
<reference evidence="1" key="2">
    <citation type="journal article" date="2015" name="Fish Shellfish Immunol.">
        <title>Early steps in the European eel (Anguilla anguilla)-Vibrio vulnificus interaction in the gills: Role of the RtxA13 toxin.</title>
        <authorList>
            <person name="Callol A."/>
            <person name="Pajuelo D."/>
            <person name="Ebbesson L."/>
            <person name="Teles M."/>
            <person name="MacKenzie S."/>
            <person name="Amaro C."/>
        </authorList>
    </citation>
    <scope>NUCLEOTIDE SEQUENCE</scope>
</reference>
<dbReference type="AlphaFoldDB" id="A0A0E9XPQ5"/>
<sequence>MCLWRHFSVQFPNVFICVKCESTAFLTYKELHLLLPCSQRETV</sequence>
<proteinExistence type="predicted"/>
<dbReference type="EMBL" id="GBXM01004181">
    <property type="protein sequence ID" value="JAI04397.1"/>
    <property type="molecule type" value="Transcribed_RNA"/>
</dbReference>
<reference evidence="1" key="1">
    <citation type="submission" date="2014-11" db="EMBL/GenBank/DDBJ databases">
        <authorList>
            <person name="Amaro Gonzalez C."/>
        </authorList>
    </citation>
    <scope>NUCLEOTIDE SEQUENCE</scope>
</reference>
<name>A0A0E9XPQ5_ANGAN</name>